<dbReference type="EMBL" id="JQBY01000010">
    <property type="protein sequence ID" value="KRN82496.1"/>
    <property type="molecule type" value="Genomic_DNA"/>
</dbReference>
<accession>A0A0R2JYY0</accession>
<dbReference type="STRING" id="319653.SAMN04487973_10210"/>
<dbReference type="AlphaFoldDB" id="A0A0R2JYY0"/>
<gene>
    <name evidence="2" type="ORF">IV87_GL000253</name>
</gene>
<dbReference type="InterPro" id="IPR003607">
    <property type="entry name" value="HD/PDEase_dom"/>
</dbReference>
<evidence type="ECO:0000259" key="1">
    <source>
        <dbReference type="SMART" id="SM00471"/>
    </source>
</evidence>
<protein>
    <recommendedName>
        <fullName evidence="1">HD/PDEase domain-containing protein</fullName>
    </recommendedName>
</protein>
<dbReference type="SMART" id="SM00471">
    <property type="entry name" value="HDc"/>
    <property type="match status" value="1"/>
</dbReference>
<feature type="domain" description="HD/PDEase" evidence="1">
    <location>
        <begin position="50"/>
        <end position="167"/>
    </location>
</feature>
<dbReference type="Proteomes" id="UP000051749">
    <property type="component" value="Unassembled WGS sequence"/>
</dbReference>
<organism evidence="2 3">
    <name type="scientific">Pediococcus ethanolidurans</name>
    <dbReference type="NCBI Taxonomy" id="319653"/>
    <lineage>
        <taxon>Bacteria</taxon>
        <taxon>Bacillati</taxon>
        <taxon>Bacillota</taxon>
        <taxon>Bacilli</taxon>
        <taxon>Lactobacillales</taxon>
        <taxon>Lactobacillaceae</taxon>
        <taxon>Pediococcus</taxon>
    </lineage>
</organism>
<sequence>MLDNYYVYYEKRKYLMKINAWEHDQAYLDIVSDLLKTKEVQKLDQFTQHHNYTRLQHSISVSYQSYLIAKKWHLNDRAVARAGLLHDLFYYNWRTTKFDLGTHAYIHPRVALRNAEKLTPLTPMEKDIILKHMWGATIAFPKYRESIIVSVVDDYAATQEYLGHVHKKIRFLLNKMQQRIS</sequence>
<comment type="caution">
    <text evidence="2">The sequence shown here is derived from an EMBL/GenBank/DDBJ whole genome shotgun (WGS) entry which is preliminary data.</text>
</comment>
<dbReference type="PATRIC" id="fig|319653.3.peg.260"/>
<evidence type="ECO:0000313" key="2">
    <source>
        <dbReference type="EMBL" id="KRN82496.1"/>
    </source>
</evidence>
<dbReference type="CDD" id="cd00077">
    <property type="entry name" value="HDc"/>
    <property type="match status" value="1"/>
</dbReference>
<dbReference type="Gene3D" id="1.10.3210.10">
    <property type="entry name" value="Hypothetical protein af1432"/>
    <property type="match status" value="1"/>
</dbReference>
<reference evidence="2 3" key="1">
    <citation type="journal article" date="2015" name="Genome Announc.">
        <title>Expanding the biotechnology potential of lactobacilli through comparative genomics of 213 strains and associated genera.</title>
        <authorList>
            <person name="Sun Z."/>
            <person name="Harris H.M."/>
            <person name="McCann A."/>
            <person name="Guo C."/>
            <person name="Argimon S."/>
            <person name="Zhang W."/>
            <person name="Yang X."/>
            <person name="Jeffery I.B."/>
            <person name="Cooney J.C."/>
            <person name="Kagawa T.F."/>
            <person name="Liu W."/>
            <person name="Song Y."/>
            <person name="Salvetti E."/>
            <person name="Wrobel A."/>
            <person name="Rasinkangas P."/>
            <person name="Parkhill J."/>
            <person name="Rea M.C."/>
            <person name="O'Sullivan O."/>
            <person name="Ritari J."/>
            <person name="Douillard F.P."/>
            <person name="Paul Ross R."/>
            <person name="Yang R."/>
            <person name="Briner A.E."/>
            <person name="Felis G.E."/>
            <person name="de Vos W.M."/>
            <person name="Barrangou R."/>
            <person name="Klaenhammer T.R."/>
            <person name="Caufield P.W."/>
            <person name="Cui Y."/>
            <person name="Zhang H."/>
            <person name="O'Toole P.W."/>
        </authorList>
    </citation>
    <scope>NUCLEOTIDE SEQUENCE [LARGE SCALE GENOMIC DNA]</scope>
    <source>
        <strain evidence="2 3">DSM 22301</strain>
    </source>
</reference>
<dbReference type="SUPFAM" id="SSF109604">
    <property type="entry name" value="HD-domain/PDEase-like"/>
    <property type="match status" value="1"/>
</dbReference>
<name>A0A0R2JYY0_9LACO</name>
<dbReference type="Pfam" id="PF01966">
    <property type="entry name" value="HD"/>
    <property type="match status" value="1"/>
</dbReference>
<dbReference type="InterPro" id="IPR006674">
    <property type="entry name" value="HD_domain"/>
</dbReference>
<proteinExistence type="predicted"/>
<evidence type="ECO:0000313" key="3">
    <source>
        <dbReference type="Proteomes" id="UP000051749"/>
    </source>
</evidence>